<proteinExistence type="predicted"/>
<dbReference type="EMBL" id="JADNRY010000609">
    <property type="protein sequence ID" value="KAF9036405.1"/>
    <property type="molecule type" value="Genomic_DNA"/>
</dbReference>
<name>A0A9P5TX89_9AGAR</name>
<sequence length="157" mass="17774">MTRSLRWHVEFSKQLAGSVQGSVIQGELSGVNMCRRALKIKMGQGKAARSQKLQLRKWTKPSTILLNAQNWNYRVCCARASASQYASVRVKILLLLLLLQVAPSRTRTARTLAPDARKKSPSHIFCYMHTPWYSNELSHSMLPTTPTTLWRKCEGST</sequence>
<reference evidence="1" key="1">
    <citation type="submission" date="2020-11" db="EMBL/GenBank/DDBJ databases">
        <authorList>
            <consortium name="DOE Joint Genome Institute"/>
            <person name="Ahrendt S."/>
            <person name="Riley R."/>
            <person name="Andreopoulos W."/>
            <person name="Labutti K."/>
            <person name="Pangilinan J."/>
            <person name="Ruiz-Duenas F.J."/>
            <person name="Barrasa J.M."/>
            <person name="Sanchez-Garcia M."/>
            <person name="Camarero S."/>
            <person name="Miyauchi S."/>
            <person name="Serrano A."/>
            <person name="Linde D."/>
            <person name="Babiker R."/>
            <person name="Drula E."/>
            <person name="Ayuso-Fernandez I."/>
            <person name="Pacheco R."/>
            <person name="Padilla G."/>
            <person name="Ferreira P."/>
            <person name="Barriuso J."/>
            <person name="Kellner H."/>
            <person name="Castanera R."/>
            <person name="Alfaro M."/>
            <person name="Ramirez L."/>
            <person name="Pisabarro A.G."/>
            <person name="Kuo A."/>
            <person name="Tritt A."/>
            <person name="Lipzen A."/>
            <person name="He G."/>
            <person name="Yan M."/>
            <person name="Ng V."/>
            <person name="Cullen D."/>
            <person name="Martin F."/>
            <person name="Rosso M.-N."/>
            <person name="Henrissat B."/>
            <person name="Hibbett D."/>
            <person name="Martinez A.T."/>
            <person name="Grigoriev I.V."/>
        </authorList>
    </citation>
    <scope>NUCLEOTIDE SEQUENCE</scope>
    <source>
        <strain evidence="1">AH 40177</strain>
    </source>
</reference>
<comment type="caution">
    <text evidence="1">The sequence shown here is derived from an EMBL/GenBank/DDBJ whole genome shotgun (WGS) entry which is preliminary data.</text>
</comment>
<gene>
    <name evidence="1" type="ORF">BDP27DRAFT_1374825</name>
</gene>
<evidence type="ECO:0000313" key="2">
    <source>
        <dbReference type="Proteomes" id="UP000772434"/>
    </source>
</evidence>
<dbReference type="Proteomes" id="UP000772434">
    <property type="component" value="Unassembled WGS sequence"/>
</dbReference>
<dbReference type="AlphaFoldDB" id="A0A9P5TX89"/>
<evidence type="ECO:0000313" key="1">
    <source>
        <dbReference type="EMBL" id="KAF9036405.1"/>
    </source>
</evidence>
<keyword evidence="2" id="KW-1185">Reference proteome</keyword>
<accession>A0A9P5TX89</accession>
<protein>
    <submittedName>
        <fullName evidence="1">Uncharacterized protein</fullName>
    </submittedName>
</protein>
<organism evidence="1 2">
    <name type="scientific">Rhodocollybia butyracea</name>
    <dbReference type="NCBI Taxonomy" id="206335"/>
    <lineage>
        <taxon>Eukaryota</taxon>
        <taxon>Fungi</taxon>
        <taxon>Dikarya</taxon>
        <taxon>Basidiomycota</taxon>
        <taxon>Agaricomycotina</taxon>
        <taxon>Agaricomycetes</taxon>
        <taxon>Agaricomycetidae</taxon>
        <taxon>Agaricales</taxon>
        <taxon>Marasmiineae</taxon>
        <taxon>Omphalotaceae</taxon>
        <taxon>Rhodocollybia</taxon>
    </lineage>
</organism>